<evidence type="ECO:0000313" key="2">
    <source>
        <dbReference type="EMBL" id="VFK77268.1"/>
    </source>
</evidence>
<protein>
    <submittedName>
        <fullName evidence="2">Uncharacterized protein</fullName>
    </submittedName>
</protein>
<dbReference type="AlphaFoldDB" id="A0A451BG63"/>
<name>A0A451BG63_9GAMM</name>
<accession>A0A451BG63</accession>
<sequence>MRWRLSALRRLRGSDDRLGVGEFLVPAMVAVLVDEGTGAGQIGPGLGRVLVMEQARAGQEDVGLVQGGVPGQIPGLVQIGLCPCFVSGEGPEPGSGQEAEGSELCLARLIQAIDGGVQVFGDSLSGLLGEPIRTVGACLMASLGRQQRPIPSRPGPG</sequence>
<reference evidence="2" key="1">
    <citation type="submission" date="2019-02" db="EMBL/GenBank/DDBJ databases">
        <authorList>
            <person name="Gruber-Vodicka R. H."/>
            <person name="Seah K. B. B."/>
        </authorList>
    </citation>
    <scope>NUCLEOTIDE SEQUENCE</scope>
    <source>
        <strain evidence="2">BECK_BZ198</strain>
        <strain evidence="1">BECK_BZ199</strain>
    </source>
</reference>
<evidence type="ECO:0000313" key="1">
    <source>
        <dbReference type="EMBL" id="VFK35380.1"/>
    </source>
</evidence>
<dbReference type="EMBL" id="CAADGH010000117">
    <property type="protein sequence ID" value="VFK77268.1"/>
    <property type="molecule type" value="Genomic_DNA"/>
</dbReference>
<dbReference type="EMBL" id="CAADFQ010000115">
    <property type="protein sequence ID" value="VFK35380.1"/>
    <property type="molecule type" value="Genomic_DNA"/>
</dbReference>
<proteinExistence type="predicted"/>
<gene>
    <name evidence="2" type="ORF">BECKMB1821H_GA0114242_11172</name>
    <name evidence="1" type="ORF">BECKMB1821I_GA0114274_11152</name>
</gene>
<organism evidence="2">
    <name type="scientific">Candidatus Kentrum sp. MB</name>
    <dbReference type="NCBI Taxonomy" id="2138164"/>
    <lineage>
        <taxon>Bacteria</taxon>
        <taxon>Pseudomonadati</taxon>
        <taxon>Pseudomonadota</taxon>
        <taxon>Gammaproteobacteria</taxon>
        <taxon>Candidatus Kentrum</taxon>
    </lineage>
</organism>